<keyword evidence="12" id="KW-1185">Reference proteome</keyword>
<evidence type="ECO:0000256" key="2">
    <source>
        <dbReference type="ARBA" id="ARBA00022475"/>
    </source>
</evidence>
<evidence type="ECO:0000256" key="4">
    <source>
        <dbReference type="ARBA" id="ARBA00022989"/>
    </source>
</evidence>
<dbReference type="PROSITE" id="PS50262">
    <property type="entry name" value="G_PROTEIN_RECEP_F1_2"/>
    <property type="match status" value="1"/>
</dbReference>
<dbReference type="Pfam" id="PF00001">
    <property type="entry name" value="7tm_1"/>
    <property type="match status" value="1"/>
</dbReference>
<feature type="transmembrane region" description="Helical" evidence="9">
    <location>
        <begin position="112"/>
        <end position="132"/>
    </location>
</feature>
<accession>A0AAV3YM50</accession>
<gene>
    <name evidence="11" type="ORF">PoB_000997700</name>
</gene>
<proteinExistence type="predicted"/>
<dbReference type="Gene3D" id="1.20.1070.10">
    <property type="entry name" value="Rhodopsin 7-helix transmembrane proteins"/>
    <property type="match status" value="1"/>
</dbReference>
<feature type="transmembrane region" description="Helical" evidence="9">
    <location>
        <begin position="221"/>
        <end position="245"/>
    </location>
</feature>
<evidence type="ECO:0000313" key="11">
    <source>
        <dbReference type="EMBL" id="GFN83471.1"/>
    </source>
</evidence>
<evidence type="ECO:0000256" key="3">
    <source>
        <dbReference type="ARBA" id="ARBA00022692"/>
    </source>
</evidence>
<feature type="transmembrane region" description="Helical" evidence="9">
    <location>
        <begin position="170"/>
        <end position="189"/>
    </location>
</feature>
<dbReference type="GO" id="GO:0008528">
    <property type="term" value="F:G protein-coupled peptide receptor activity"/>
    <property type="evidence" value="ECO:0007669"/>
    <property type="project" value="TreeGrafter"/>
</dbReference>
<keyword evidence="3 9" id="KW-0812">Transmembrane</keyword>
<dbReference type="AlphaFoldDB" id="A0AAV3YM50"/>
<name>A0AAV3YM50_9GAST</name>
<dbReference type="PANTHER" id="PTHR24230">
    <property type="entry name" value="G-PROTEIN COUPLED RECEPTOR"/>
    <property type="match status" value="1"/>
</dbReference>
<keyword evidence="4 9" id="KW-1133">Transmembrane helix</keyword>
<dbReference type="PANTHER" id="PTHR24230:SF75">
    <property type="entry name" value="RELAXIN FAMILY PEPTIDE RECEPTOR 3"/>
    <property type="match status" value="1"/>
</dbReference>
<keyword evidence="5" id="KW-0297">G-protein coupled receptor</keyword>
<dbReference type="Proteomes" id="UP000735302">
    <property type="component" value="Unassembled WGS sequence"/>
</dbReference>
<dbReference type="InterPro" id="IPR000276">
    <property type="entry name" value="GPCR_Rhodpsn"/>
</dbReference>
<keyword evidence="7 11" id="KW-0675">Receptor</keyword>
<dbReference type="GO" id="GO:0007218">
    <property type="term" value="P:neuropeptide signaling pathway"/>
    <property type="evidence" value="ECO:0007669"/>
    <property type="project" value="TreeGrafter"/>
</dbReference>
<comment type="caution">
    <text evidence="11">The sequence shown here is derived from an EMBL/GenBank/DDBJ whole genome shotgun (WGS) entry which is preliminary data.</text>
</comment>
<evidence type="ECO:0000256" key="1">
    <source>
        <dbReference type="ARBA" id="ARBA00004651"/>
    </source>
</evidence>
<keyword evidence="8" id="KW-0807">Transducer</keyword>
<evidence type="ECO:0000259" key="10">
    <source>
        <dbReference type="PROSITE" id="PS50262"/>
    </source>
</evidence>
<evidence type="ECO:0000256" key="9">
    <source>
        <dbReference type="SAM" id="Phobius"/>
    </source>
</evidence>
<organism evidence="11 12">
    <name type="scientific">Plakobranchus ocellatus</name>
    <dbReference type="NCBI Taxonomy" id="259542"/>
    <lineage>
        <taxon>Eukaryota</taxon>
        <taxon>Metazoa</taxon>
        <taxon>Spiralia</taxon>
        <taxon>Lophotrochozoa</taxon>
        <taxon>Mollusca</taxon>
        <taxon>Gastropoda</taxon>
        <taxon>Heterobranchia</taxon>
        <taxon>Euthyneura</taxon>
        <taxon>Panpulmonata</taxon>
        <taxon>Sacoglossa</taxon>
        <taxon>Placobranchoidea</taxon>
        <taxon>Plakobranchidae</taxon>
        <taxon>Plakobranchus</taxon>
    </lineage>
</organism>
<evidence type="ECO:0000256" key="5">
    <source>
        <dbReference type="ARBA" id="ARBA00023040"/>
    </source>
</evidence>
<dbReference type="EMBL" id="BLXT01001203">
    <property type="protein sequence ID" value="GFN83471.1"/>
    <property type="molecule type" value="Genomic_DNA"/>
</dbReference>
<keyword evidence="6 9" id="KW-0472">Membrane</keyword>
<reference evidence="11 12" key="1">
    <citation type="journal article" date="2021" name="Elife">
        <title>Chloroplast acquisition without the gene transfer in kleptoplastic sea slugs, Plakobranchus ocellatus.</title>
        <authorList>
            <person name="Maeda T."/>
            <person name="Takahashi S."/>
            <person name="Yoshida T."/>
            <person name="Shimamura S."/>
            <person name="Takaki Y."/>
            <person name="Nagai Y."/>
            <person name="Toyoda A."/>
            <person name="Suzuki Y."/>
            <person name="Arimoto A."/>
            <person name="Ishii H."/>
            <person name="Satoh N."/>
            <person name="Nishiyama T."/>
            <person name="Hasebe M."/>
            <person name="Maruyama T."/>
            <person name="Minagawa J."/>
            <person name="Obokata J."/>
            <person name="Shigenobu S."/>
        </authorList>
    </citation>
    <scope>NUCLEOTIDE SEQUENCE [LARGE SCALE GENOMIC DNA]</scope>
</reference>
<protein>
    <submittedName>
        <fullName evidence="11">Chemosensory receptor a</fullName>
    </submittedName>
</protein>
<feature type="transmembrane region" description="Helical" evidence="9">
    <location>
        <begin position="66"/>
        <end position="91"/>
    </location>
</feature>
<comment type="subcellular location">
    <subcellularLocation>
        <location evidence="1">Cell membrane</location>
        <topology evidence="1">Multi-pass membrane protein</topology>
    </subcellularLocation>
</comment>
<evidence type="ECO:0000256" key="6">
    <source>
        <dbReference type="ARBA" id="ARBA00023136"/>
    </source>
</evidence>
<evidence type="ECO:0000313" key="12">
    <source>
        <dbReference type="Proteomes" id="UP000735302"/>
    </source>
</evidence>
<feature type="transmembrane region" description="Helical" evidence="9">
    <location>
        <begin position="138"/>
        <end position="158"/>
    </location>
</feature>
<feature type="domain" description="G-protein coupled receptors family 1 profile" evidence="10">
    <location>
        <begin position="44"/>
        <end position="306"/>
    </location>
</feature>
<dbReference type="InterPro" id="IPR017452">
    <property type="entry name" value="GPCR_Rhodpsn_7TM"/>
</dbReference>
<dbReference type="GO" id="GO:0005886">
    <property type="term" value="C:plasma membrane"/>
    <property type="evidence" value="ECO:0007669"/>
    <property type="project" value="UniProtKB-SubCell"/>
</dbReference>
<sequence>MARSDQMTTVTPLAQGVITQGQYNVLIDFLTSVQTFTSIFGLITNSININTFLAMRAFKDGVTLTFLLLSMSHLCLSFAAAALCSCAFLISQESKWLLHLTTDVSYENYAKTIGYFFSVDPAYIGIISFHMFQVSNVTAIFLTVYLAVARCLCVLYPLKFRNIITVRKTLLLSALFFIISLGIRIPILTHDGVSLDFDPRINATRYRFVVHPNRKVIKDNVWVSMEAPICVVAQITLIVSVGIMAKVLRASAEFRSEASVAKSDLKKSREKIITKDVRVVKQLVLVSSIFIACNTPKFLAYFASFFEPNFYLGRRQSAADQGSRHQYSIENKLKPKPGRKGDFYKYSRGNAHISTYVRARAVCLFHSGAGGTVNANPP</sequence>
<evidence type="ECO:0000256" key="7">
    <source>
        <dbReference type="ARBA" id="ARBA00023170"/>
    </source>
</evidence>
<dbReference type="SUPFAM" id="SSF81321">
    <property type="entry name" value="Family A G protein-coupled receptor-like"/>
    <property type="match status" value="1"/>
</dbReference>
<evidence type="ECO:0000256" key="8">
    <source>
        <dbReference type="ARBA" id="ARBA00023224"/>
    </source>
</evidence>
<keyword evidence="2" id="KW-1003">Cell membrane</keyword>